<name>A0A7S3K2F0_9STRA</name>
<feature type="compositionally biased region" description="Acidic residues" evidence="1">
    <location>
        <begin position="1"/>
        <end position="19"/>
    </location>
</feature>
<proteinExistence type="predicted"/>
<protein>
    <recommendedName>
        <fullName evidence="2">BZIP domain-containing protein</fullName>
    </recommendedName>
</protein>
<feature type="region of interest" description="Disordered" evidence="1">
    <location>
        <begin position="222"/>
        <end position="244"/>
    </location>
</feature>
<dbReference type="InterPro" id="IPR046347">
    <property type="entry name" value="bZIP_sf"/>
</dbReference>
<evidence type="ECO:0000259" key="2">
    <source>
        <dbReference type="PROSITE" id="PS50217"/>
    </source>
</evidence>
<dbReference type="SMART" id="SM00338">
    <property type="entry name" value="BRLZ"/>
    <property type="match status" value="1"/>
</dbReference>
<evidence type="ECO:0000256" key="1">
    <source>
        <dbReference type="SAM" id="MobiDB-lite"/>
    </source>
</evidence>
<dbReference type="GO" id="GO:0003700">
    <property type="term" value="F:DNA-binding transcription factor activity"/>
    <property type="evidence" value="ECO:0007669"/>
    <property type="project" value="InterPro"/>
</dbReference>
<feature type="domain" description="BZIP" evidence="2">
    <location>
        <begin position="45"/>
        <end position="96"/>
    </location>
</feature>
<feature type="region of interest" description="Disordered" evidence="1">
    <location>
        <begin position="1"/>
        <end position="67"/>
    </location>
</feature>
<organism evidence="3">
    <name type="scientific">Aureoumbra lagunensis</name>
    <dbReference type="NCBI Taxonomy" id="44058"/>
    <lineage>
        <taxon>Eukaryota</taxon>
        <taxon>Sar</taxon>
        <taxon>Stramenopiles</taxon>
        <taxon>Ochrophyta</taxon>
        <taxon>Pelagophyceae</taxon>
        <taxon>Pelagomonadales</taxon>
        <taxon>Aureoumbra</taxon>
    </lineage>
</organism>
<dbReference type="PROSITE" id="PS50217">
    <property type="entry name" value="BZIP"/>
    <property type="match status" value="1"/>
</dbReference>
<dbReference type="Pfam" id="PF00170">
    <property type="entry name" value="bZIP_1"/>
    <property type="match status" value="1"/>
</dbReference>
<sequence>MVDGSEQNEEEEEEEDGDDSILIQESVTRAQGDAGESVGEDEDPETRRRKRLELNRKAAQESRARKKARIEELQRNVVFLSRENAELREQNYLMRQMLGAVDDDDNDDEHEVGGNTATEKNDEENDMTNDIVHIKNHENEVPSSIVYQEEEKFPASSNFANLLSAQPDLLQAMAEARFPLTPELFAAAAAAAATIASGDSANEMQQHTAASLMTIAAQFLSSTDREENDVDNIGGGERTQEEGE</sequence>
<feature type="region of interest" description="Disordered" evidence="1">
    <location>
        <begin position="102"/>
        <end position="125"/>
    </location>
</feature>
<dbReference type="EMBL" id="HBIJ01020384">
    <property type="protein sequence ID" value="CAE0372560.1"/>
    <property type="molecule type" value="Transcribed_RNA"/>
</dbReference>
<dbReference type="AlphaFoldDB" id="A0A7S3K2F0"/>
<dbReference type="CDD" id="cd14687">
    <property type="entry name" value="bZIP_ATF2"/>
    <property type="match status" value="1"/>
</dbReference>
<evidence type="ECO:0000313" key="3">
    <source>
        <dbReference type="EMBL" id="CAE0372560.1"/>
    </source>
</evidence>
<reference evidence="3" key="1">
    <citation type="submission" date="2021-01" db="EMBL/GenBank/DDBJ databases">
        <authorList>
            <person name="Corre E."/>
            <person name="Pelletier E."/>
            <person name="Niang G."/>
            <person name="Scheremetjew M."/>
            <person name="Finn R."/>
            <person name="Kale V."/>
            <person name="Holt S."/>
            <person name="Cochrane G."/>
            <person name="Meng A."/>
            <person name="Brown T."/>
            <person name="Cohen L."/>
        </authorList>
    </citation>
    <scope>NUCLEOTIDE SEQUENCE</scope>
    <source>
        <strain evidence="3">CCMP1510</strain>
    </source>
</reference>
<gene>
    <name evidence="3" type="ORF">ALAG00032_LOCUS13344</name>
</gene>
<dbReference type="SUPFAM" id="SSF57959">
    <property type="entry name" value="Leucine zipper domain"/>
    <property type="match status" value="1"/>
</dbReference>
<dbReference type="Gene3D" id="1.20.5.170">
    <property type="match status" value="1"/>
</dbReference>
<dbReference type="InterPro" id="IPR004827">
    <property type="entry name" value="bZIP"/>
</dbReference>
<feature type="compositionally biased region" description="Basic and acidic residues" evidence="1">
    <location>
        <begin position="52"/>
        <end position="67"/>
    </location>
</feature>
<accession>A0A7S3K2F0</accession>